<proteinExistence type="predicted"/>
<protein>
    <submittedName>
        <fullName evidence="1">Uncharacterized protein</fullName>
    </submittedName>
</protein>
<dbReference type="HOGENOM" id="CLU_214567_0_0_6"/>
<gene>
    <name evidence="1" type="ordered locus">XF_1926</name>
</gene>
<sequence length="52" mass="5694">MPSSDGKAIMLHQEGRAGICVVGGNAYGTVLVNIRIQQDFDLDFIDLMMQHS</sequence>
<evidence type="ECO:0000313" key="2">
    <source>
        <dbReference type="Proteomes" id="UP000000812"/>
    </source>
</evidence>
<organism evidence="1 2">
    <name type="scientific">Xylella fastidiosa (strain 9a5c)</name>
    <dbReference type="NCBI Taxonomy" id="160492"/>
    <lineage>
        <taxon>Bacteria</taxon>
        <taxon>Pseudomonadati</taxon>
        <taxon>Pseudomonadota</taxon>
        <taxon>Gammaproteobacteria</taxon>
        <taxon>Lysobacterales</taxon>
        <taxon>Lysobacteraceae</taxon>
        <taxon>Xylella</taxon>
    </lineage>
</organism>
<dbReference type="PIR" id="C82621">
    <property type="entry name" value="C82621"/>
</dbReference>
<evidence type="ECO:0000313" key="1">
    <source>
        <dbReference type="EMBL" id="AAF84732.1"/>
    </source>
</evidence>
<reference evidence="1 2" key="1">
    <citation type="journal article" date="2000" name="Nature">
        <title>The genome sequence of the plant pathogen Xylella fastidiosa.</title>
        <authorList>
            <person name="Simpson A.J."/>
            <person name="Reinach F.C."/>
            <person name="Arruda P."/>
            <person name="Abreu F.A."/>
            <person name="Acencio M."/>
            <person name="Alvarenga R."/>
            <person name="Alves L.M."/>
            <person name="Araya J.E."/>
            <person name="Baia G.S."/>
            <person name="Baptista C.S."/>
            <person name="Barros M.H."/>
            <person name="Bonaccorsi E.D."/>
            <person name="Bordin S."/>
            <person name="Bove J.M."/>
            <person name="Briones M.R."/>
            <person name="Bueno M.R."/>
            <person name="Camargo A.A."/>
            <person name="Camargo L.E."/>
            <person name="Carraro D.M."/>
            <person name="Carrer H."/>
            <person name="Colauto N.B."/>
            <person name="Colombo C."/>
            <person name="Costa F.F."/>
            <person name="Costa M.C."/>
            <person name="Costa-Neto C.M."/>
            <person name="Coutinho L.L."/>
            <person name="Cristofani M."/>
            <person name="Dias-Neto E."/>
            <person name="Docena C."/>
            <person name="El-Dorry H."/>
            <person name="Facincani A.P."/>
            <person name="Ferreira A.J."/>
            <person name="Ferreira V.C."/>
            <person name="Ferro J.A."/>
            <person name="Fraga J.S."/>
            <person name="Franca S.C."/>
            <person name="Franco M.C."/>
            <person name="Frohme M."/>
            <person name="Furlan L.R."/>
            <person name="Garnier M."/>
            <person name="Goldman G.H."/>
            <person name="Goldman M.H."/>
            <person name="Gomes S.L."/>
            <person name="Gruber A."/>
            <person name="Ho P.L."/>
            <person name="Hoheisel J.D."/>
            <person name="Junqueira M.L."/>
            <person name="Kemper E.L."/>
            <person name="Kitajima J.P."/>
            <person name="Krieger J.E."/>
            <person name="Kuramae E.E."/>
            <person name="Laigret F."/>
            <person name="Lambais M.R."/>
            <person name="Leite L.C."/>
            <person name="Lemos E.G."/>
            <person name="Lemos M.V."/>
            <person name="Lopes S.A."/>
            <person name="Lopes C.R."/>
            <person name="Machado J.A."/>
            <person name="Machado M.A."/>
            <person name="Madeira A.M."/>
            <person name="Madeira H.M."/>
            <person name="Marino C.L."/>
            <person name="Marques M.V."/>
            <person name="Martins E.A."/>
            <person name="Martins E.M."/>
            <person name="Matsukuma A.Y."/>
            <person name="Menck C.F."/>
            <person name="Miracca E.C."/>
            <person name="Miyaki C.Y."/>
            <person name="Monteriro-Vitorello C.B."/>
            <person name="Moon D.H."/>
            <person name="Nagai M.A."/>
            <person name="Nascimento A.L."/>
            <person name="Netto L.E."/>
            <person name="Nhani A.Jr."/>
            <person name="Nobrega F.G."/>
            <person name="Nunes L.R."/>
            <person name="Oliveira M.A."/>
            <person name="de Oliveira M.C."/>
            <person name="de Oliveira R.C."/>
            <person name="Palmieri D.A."/>
            <person name="Paris A."/>
            <person name="Peixoto B.R."/>
            <person name="Pereira G.A."/>
            <person name="Pereira H.A.Jr."/>
            <person name="Pesquero J.B."/>
            <person name="Quaggio R.B."/>
            <person name="Roberto P.G."/>
            <person name="Rodrigues V."/>
            <person name="de M Rosa A.J."/>
            <person name="de Rosa V.E.Jr."/>
            <person name="de Sa R.G."/>
            <person name="Santelli R.V."/>
            <person name="Sawasaki H.E."/>
            <person name="da Silva A.C."/>
            <person name="da Silva A.M."/>
            <person name="da Silva F.R."/>
            <person name="da Silva W.A.Jr."/>
            <person name="da Silveira J.F."/>
            <person name="Silvestri M.L."/>
            <person name="Siqueira W.J."/>
            <person name="de Souza A.A."/>
            <person name="de Souza A.P."/>
            <person name="Terenzi M.F."/>
            <person name="Truffi D."/>
            <person name="Tsai S.M."/>
            <person name="Tsuhako M.H."/>
            <person name="Vallada H."/>
            <person name="Van Sluys M.A."/>
            <person name="Verjovski-Almeida S."/>
            <person name="Vettore A.L."/>
            <person name="Zago M.A."/>
            <person name="Zatz M."/>
            <person name="Meidanis J."/>
            <person name="Setubal J.C."/>
        </authorList>
    </citation>
    <scope>NUCLEOTIDE SEQUENCE [LARGE SCALE GENOMIC DNA]</scope>
    <source>
        <strain evidence="1 2">9a5c</strain>
    </source>
</reference>
<accession>Q9PC55</accession>
<dbReference type="Proteomes" id="UP000000812">
    <property type="component" value="Chromosome"/>
</dbReference>
<dbReference type="EMBL" id="AE003849">
    <property type="protein sequence ID" value="AAF84732.1"/>
    <property type="molecule type" value="Genomic_DNA"/>
</dbReference>
<dbReference type="KEGG" id="xfa:XF_1926"/>
<name>Q9PC55_XYLFA</name>
<dbReference type="AlphaFoldDB" id="Q9PC55"/>